<sequence>MQREFRDFLTRTVPGQSSPYLFFRMFCRQTNFTPDRRNEMAFERLLETEGLIEDGLVTRGAGAARMKWPIVTRNEVDE</sequence>
<reference evidence="1 2" key="1">
    <citation type="submission" date="2019-02" db="EMBL/GenBank/DDBJ databases">
        <title>Deep-cultivation of Planctomycetes and their phenomic and genomic characterization uncovers novel biology.</title>
        <authorList>
            <person name="Wiegand S."/>
            <person name="Jogler M."/>
            <person name="Boedeker C."/>
            <person name="Pinto D."/>
            <person name="Vollmers J."/>
            <person name="Rivas-Marin E."/>
            <person name="Kohn T."/>
            <person name="Peeters S.H."/>
            <person name="Heuer A."/>
            <person name="Rast P."/>
            <person name="Oberbeckmann S."/>
            <person name="Bunk B."/>
            <person name="Jeske O."/>
            <person name="Meyerdierks A."/>
            <person name="Storesund J.E."/>
            <person name="Kallscheuer N."/>
            <person name="Luecker S."/>
            <person name="Lage O.M."/>
            <person name="Pohl T."/>
            <person name="Merkel B.J."/>
            <person name="Hornburger P."/>
            <person name="Mueller R.-W."/>
            <person name="Bruemmer F."/>
            <person name="Labrenz M."/>
            <person name="Spormann A.M."/>
            <person name="Op den Camp H."/>
            <person name="Overmann J."/>
            <person name="Amann R."/>
            <person name="Jetten M.S.M."/>
            <person name="Mascher T."/>
            <person name="Medema M.H."/>
            <person name="Devos D.P."/>
            <person name="Kaster A.-K."/>
            <person name="Ovreas L."/>
            <person name="Rohde M."/>
            <person name="Galperin M.Y."/>
            <person name="Jogler C."/>
        </authorList>
    </citation>
    <scope>NUCLEOTIDE SEQUENCE [LARGE SCALE GENOMIC DNA]</scope>
    <source>
        <strain evidence="1 2">Pan44</strain>
    </source>
</reference>
<proteinExistence type="predicted"/>
<name>A0A517SHA8_9PLAN</name>
<evidence type="ECO:0000313" key="1">
    <source>
        <dbReference type="EMBL" id="QDT55514.1"/>
    </source>
</evidence>
<dbReference type="RefSeq" id="WP_145031377.1">
    <property type="nucleotide sequence ID" value="NZ_CP036271.1"/>
</dbReference>
<dbReference type="AlphaFoldDB" id="A0A517SHA8"/>
<dbReference type="InParanoid" id="A0A517SHA8"/>
<evidence type="ECO:0000313" key="2">
    <source>
        <dbReference type="Proteomes" id="UP000315700"/>
    </source>
</evidence>
<protein>
    <submittedName>
        <fullName evidence="1">Uncharacterized protein</fullName>
    </submittedName>
</protein>
<organism evidence="1 2">
    <name type="scientific">Caulifigura coniformis</name>
    <dbReference type="NCBI Taxonomy" id="2527983"/>
    <lineage>
        <taxon>Bacteria</taxon>
        <taxon>Pseudomonadati</taxon>
        <taxon>Planctomycetota</taxon>
        <taxon>Planctomycetia</taxon>
        <taxon>Planctomycetales</taxon>
        <taxon>Planctomycetaceae</taxon>
        <taxon>Caulifigura</taxon>
    </lineage>
</organism>
<gene>
    <name evidence="1" type="ORF">Pan44_35580</name>
</gene>
<dbReference type="KEGG" id="ccos:Pan44_35580"/>
<dbReference type="EMBL" id="CP036271">
    <property type="protein sequence ID" value="QDT55514.1"/>
    <property type="molecule type" value="Genomic_DNA"/>
</dbReference>
<keyword evidence="2" id="KW-1185">Reference proteome</keyword>
<dbReference type="Proteomes" id="UP000315700">
    <property type="component" value="Chromosome"/>
</dbReference>
<accession>A0A517SHA8</accession>